<evidence type="ECO:0000256" key="8">
    <source>
        <dbReference type="SAM" id="Phobius"/>
    </source>
</evidence>
<evidence type="ECO:0000256" key="6">
    <source>
        <dbReference type="ARBA" id="ARBA00023136"/>
    </source>
</evidence>
<dbReference type="GO" id="GO:0005886">
    <property type="term" value="C:plasma membrane"/>
    <property type="evidence" value="ECO:0007669"/>
    <property type="project" value="UniProtKB-SubCell"/>
</dbReference>
<keyword evidence="11" id="KW-1185">Reference proteome</keyword>
<comment type="caution">
    <text evidence="10">The sequence shown here is derived from an EMBL/GenBank/DDBJ whole genome shotgun (WGS) entry which is preliminary data.</text>
</comment>
<keyword evidence="6 8" id="KW-0472">Membrane</keyword>
<dbReference type="eggNOG" id="COG1593">
    <property type="taxonomic scope" value="Bacteria"/>
</dbReference>
<dbReference type="STRING" id="472175.EL18_02508"/>
<keyword evidence="5 8" id="KW-1133">Transmembrane helix</keyword>
<sequence>MVMVAMAFAFGRFLTIEGVPSDLAALITNATTEPIAVLLLLNLVLLVAGMFLEPVAAIIILAPILLPIAQSVGVDPIHFGIIMTCNLTIGFCTPPVGINLFVASSIAKVPVEDVIRRILPFMVAMFISMALVLFVPELSLLFI</sequence>
<evidence type="ECO:0000256" key="4">
    <source>
        <dbReference type="ARBA" id="ARBA00022692"/>
    </source>
</evidence>
<protein>
    <submittedName>
        <fullName evidence="10">TRAP dicarboxylate transporter subunit DctM</fullName>
    </submittedName>
</protein>
<dbReference type="Pfam" id="PF06808">
    <property type="entry name" value="DctM"/>
    <property type="match status" value="1"/>
</dbReference>
<dbReference type="AlphaFoldDB" id="A0A084UES4"/>
<evidence type="ECO:0000256" key="5">
    <source>
        <dbReference type="ARBA" id="ARBA00022989"/>
    </source>
</evidence>
<evidence type="ECO:0000256" key="7">
    <source>
        <dbReference type="RuleBase" id="RU369079"/>
    </source>
</evidence>
<dbReference type="Proteomes" id="UP000053675">
    <property type="component" value="Unassembled WGS sequence"/>
</dbReference>
<reference evidence="10 11" key="1">
    <citation type="submission" date="2014-05" db="EMBL/GenBank/DDBJ databases">
        <title>Draft Genome Sequence of Nitratireductor basaltis Strain UMTGB225, A Marine Bacterium Isolated from Green Barrel Tunicate.</title>
        <authorList>
            <person name="Gan H.Y."/>
        </authorList>
    </citation>
    <scope>NUCLEOTIDE SEQUENCE [LARGE SCALE GENOMIC DNA]</scope>
    <source>
        <strain evidence="10 11">UMTGB225</strain>
    </source>
</reference>
<comment type="subcellular location">
    <subcellularLocation>
        <location evidence="1 7">Cell inner membrane</location>
        <topology evidence="1 7">Multi-pass membrane protein</topology>
    </subcellularLocation>
</comment>
<feature type="transmembrane region" description="Helical" evidence="8">
    <location>
        <begin position="34"/>
        <end position="65"/>
    </location>
</feature>
<keyword evidence="4 8" id="KW-0812">Transmembrane</keyword>
<name>A0A084UES4_9HYPH</name>
<keyword evidence="7" id="KW-0813">Transport</keyword>
<dbReference type="GO" id="GO:0022857">
    <property type="term" value="F:transmembrane transporter activity"/>
    <property type="evidence" value="ECO:0007669"/>
    <property type="project" value="UniProtKB-UniRule"/>
</dbReference>
<gene>
    <name evidence="10" type="ORF">EL18_02508</name>
</gene>
<feature type="transmembrane region" description="Helical" evidence="8">
    <location>
        <begin position="118"/>
        <end position="142"/>
    </location>
</feature>
<dbReference type="PANTHER" id="PTHR33362">
    <property type="entry name" value="SIALIC ACID TRAP TRANSPORTER PERMEASE PROTEIN SIAT-RELATED"/>
    <property type="match status" value="1"/>
</dbReference>
<evidence type="ECO:0000313" key="10">
    <source>
        <dbReference type="EMBL" id="KFB11460.1"/>
    </source>
</evidence>
<dbReference type="PANTHER" id="PTHR33362:SF3">
    <property type="entry name" value="SIALIC ACID TRAP TRANSPORTER PERMEASE PROTEIN SIAT"/>
    <property type="match status" value="1"/>
</dbReference>
<accession>A0A084UES4</accession>
<dbReference type="InterPro" id="IPR004681">
    <property type="entry name" value="TRAP_DctM"/>
</dbReference>
<evidence type="ECO:0000256" key="1">
    <source>
        <dbReference type="ARBA" id="ARBA00004429"/>
    </source>
</evidence>
<dbReference type="EMBL" id="JMQM01000001">
    <property type="protein sequence ID" value="KFB11460.1"/>
    <property type="molecule type" value="Genomic_DNA"/>
</dbReference>
<keyword evidence="3 7" id="KW-0997">Cell inner membrane</keyword>
<dbReference type="InterPro" id="IPR010656">
    <property type="entry name" value="DctM"/>
</dbReference>
<feature type="domain" description="TRAP C4-dicarboxylate transport system permease DctM subunit" evidence="9">
    <location>
        <begin position="1"/>
        <end position="138"/>
    </location>
</feature>
<organism evidence="10 11">
    <name type="scientific">Nitratireductor basaltis</name>
    <dbReference type="NCBI Taxonomy" id="472175"/>
    <lineage>
        <taxon>Bacteria</taxon>
        <taxon>Pseudomonadati</taxon>
        <taxon>Pseudomonadota</taxon>
        <taxon>Alphaproteobacteria</taxon>
        <taxon>Hyphomicrobiales</taxon>
        <taxon>Phyllobacteriaceae</taxon>
        <taxon>Nitratireductor</taxon>
    </lineage>
</organism>
<evidence type="ECO:0000256" key="2">
    <source>
        <dbReference type="ARBA" id="ARBA00022475"/>
    </source>
</evidence>
<proteinExistence type="predicted"/>
<dbReference type="PATRIC" id="fig|472175.3.peg.2501"/>
<evidence type="ECO:0000259" key="9">
    <source>
        <dbReference type="Pfam" id="PF06808"/>
    </source>
</evidence>
<evidence type="ECO:0000313" key="11">
    <source>
        <dbReference type="Proteomes" id="UP000053675"/>
    </source>
</evidence>
<keyword evidence="2" id="KW-1003">Cell membrane</keyword>
<feature type="transmembrane region" description="Helical" evidence="8">
    <location>
        <begin position="77"/>
        <end position="98"/>
    </location>
</feature>
<comment type="function">
    <text evidence="7">Part of the tripartite ATP-independent periplasmic (TRAP) transport system.</text>
</comment>
<evidence type="ECO:0000256" key="3">
    <source>
        <dbReference type="ARBA" id="ARBA00022519"/>
    </source>
</evidence>